<dbReference type="EMBL" id="JAEVHL010000067">
    <property type="protein sequence ID" value="MBM0276716.1"/>
    <property type="molecule type" value="Genomic_DNA"/>
</dbReference>
<dbReference type="Proteomes" id="UP000622245">
    <property type="component" value="Unassembled WGS sequence"/>
</dbReference>
<organism evidence="1 2">
    <name type="scientific">Micromonospora tarensis</name>
    <dbReference type="NCBI Taxonomy" id="2806100"/>
    <lineage>
        <taxon>Bacteria</taxon>
        <taxon>Bacillati</taxon>
        <taxon>Actinomycetota</taxon>
        <taxon>Actinomycetes</taxon>
        <taxon>Micromonosporales</taxon>
        <taxon>Micromonosporaceae</taxon>
        <taxon>Micromonospora</taxon>
    </lineage>
</organism>
<reference evidence="1 2" key="1">
    <citation type="submission" date="2021-01" db="EMBL/GenBank/DDBJ databases">
        <title>Draft genome sequence of Micromonospora sp. strain STR1s_6.</title>
        <authorList>
            <person name="Karlyshev A."/>
            <person name="Jawad R."/>
        </authorList>
    </citation>
    <scope>NUCLEOTIDE SEQUENCE [LARGE SCALE GENOMIC DNA]</scope>
    <source>
        <strain evidence="1 2">STR1S-6</strain>
    </source>
</reference>
<evidence type="ECO:0008006" key="3">
    <source>
        <dbReference type="Google" id="ProtNLM"/>
    </source>
</evidence>
<proteinExistence type="predicted"/>
<evidence type="ECO:0000313" key="2">
    <source>
        <dbReference type="Proteomes" id="UP000622245"/>
    </source>
</evidence>
<dbReference type="RefSeq" id="WP_203149175.1">
    <property type="nucleotide sequence ID" value="NZ_JAEVHL010000067.1"/>
</dbReference>
<protein>
    <recommendedName>
        <fullName evidence="3">Secreted protein</fullName>
    </recommendedName>
</protein>
<evidence type="ECO:0000313" key="1">
    <source>
        <dbReference type="EMBL" id="MBM0276716.1"/>
    </source>
</evidence>
<accession>A0ABS1YH44</accession>
<gene>
    <name evidence="1" type="ORF">JM949_15460</name>
</gene>
<name>A0ABS1YH44_9ACTN</name>
<comment type="caution">
    <text evidence="1">The sequence shown here is derived from an EMBL/GenBank/DDBJ whole genome shotgun (WGS) entry which is preliminary data.</text>
</comment>
<keyword evidence="2" id="KW-1185">Reference proteome</keyword>
<sequence>MQDTVAVALITSLSTLAAAALTGLVGARSTRRQLAHHLTVARQESAERWATRRDELRRDAYVGFLGACDQAYRQLDRRWLDVGGGEPAPGYDETYAAMRAVDETYNLVLLAGPETVAAAGRVVLTSLTAEYADQRRFGAEPGAADAPLRDRHRERWLAAIEVRTNRRITFVDAVRQVLDPDADGRAGR</sequence>